<keyword evidence="1" id="KW-0812">Transmembrane</keyword>
<protein>
    <recommendedName>
        <fullName evidence="4">Conjugal transfer protein TraL</fullName>
    </recommendedName>
</protein>
<evidence type="ECO:0000313" key="3">
    <source>
        <dbReference type="Proteomes" id="UP000095342"/>
    </source>
</evidence>
<geneLocation type="plasmid" evidence="3">
    <name>papv6</name>
</geneLocation>
<reference evidence="2 3" key="1">
    <citation type="submission" date="2016-09" db="EMBL/GenBank/DDBJ databases">
        <title>Acidihalobacter prosperus V6 (DSM14174).</title>
        <authorList>
            <person name="Khaleque H.N."/>
            <person name="Ramsay J.P."/>
            <person name="Murphy R.J.T."/>
            <person name="Kaksonen A.H."/>
            <person name="Boxall N.J."/>
            <person name="Watkin E.L.J."/>
        </authorList>
    </citation>
    <scope>NUCLEOTIDE SEQUENCE [LARGE SCALE GENOMIC DNA]</scope>
    <source>
        <strain evidence="2 3">V6</strain>
        <plasmid evidence="3">papv6</plasmid>
    </source>
</reference>
<sequence>MAGASNRSAVYRVPKGLDAPVPILFWEPPEFIGAVSIAEFSMFFHATLIGIAASAFVLVMAGRMNKDGVKKGRSSHVLHAMGIPIDPALNKQMPPVRMPEYVD</sequence>
<feature type="transmembrane region" description="Helical" evidence="1">
    <location>
        <begin position="42"/>
        <end position="61"/>
    </location>
</feature>
<accession>A0A1D8KCX6</accession>
<proteinExistence type="predicted"/>
<evidence type="ECO:0000313" key="2">
    <source>
        <dbReference type="EMBL" id="AOV18784.1"/>
    </source>
</evidence>
<keyword evidence="3" id="KW-1185">Reference proteome</keyword>
<name>A0A1D8KCX6_9GAMM</name>
<evidence type="ECO:0008006" key="4">
    <source>
        <dbReference type="Google" id="ProtNLM"/>
    </source>
</evidence>
<dbReference type="EMBL" id="CP017449">
    <property type="protein sequence ID" value="AOV18784.1"/>
    <property type="molecule type" value="Genomic_DNA"/>
</dbReference>
<keyword evidence="2" id="KW-0614">Plasmid</keyword>
<gene>
    <name evidence="2" type="ORF">BJI67_16220</name>
</gene>
<keyword evidence="1" id="KW-0472">Membrane</keyword>
<organism evidence="2 3">
    <name type="scientific">Acidihalobacter aeolianus</name>
    <dbReference type="NCBI Taxonomy" id="2792603"/>
    <lineage>
        <taxon>Bacteria</taxon>
        <taxon>Pseudomonadati</taxon>
        <taxon>Pseudomonadota</taxon>
        <taxon>Gammaproteobacteria</taxon>
        <taxon>Chromatiales</taxon>
        <taxon>Ectothiorhodospiraceae</taxon>
        <taxon>Acidihalobacter</taxon>
    </lineage>
</organism>
<dbReference type="RefSeq" id="WP_070074307.1">
    <property type="nucleotide sequence ID" value="NZ_CP017449.1"/>
</dbReference>
<dbReference type="Proteomes" id="UP000095342">
    <property type="component" value="Plasmid pAPV6"/>
</dbReference>
<evidence type="ECO:0000256" key="1">
    <source>
        <dbReference type="SAM" id="Phobius"/>
    </source>
</evidence>
<dbReference type="InterPro" id="IPR009838">
    <property type="entry name" value="T4SS_TraL"/>
</dbReference>
<dbReference type="KEGG" id="aaeo:BJI67_16220"/>
<keyword evidence="1" id="KW-1133">Transmembrane helix</keyword>
<dbReference type="AlphaFoldDB" id="A0A1D8KCX6"/>
<dbReference type="Pfam" id="PF07178">
    <property type="entry name" value="TraL"/>
    <property type="match status" value="1"/>
</dbReference>
<dbReference type="GO" id="GO:0019867">
    <property type="term" value="C:outer membrane"/>
    <property type="evidence" value="ECO:0007669"/>
    <property type="project" value="InterPro"/>
</dbReference>